<comment type="similarity">
    <text evidence="2">Belongs to the TMEM175 family.</text>
</comment>
<keyword evidence="8 13" id="KW-1133">Transmembrane helix</keyword>
<evidence type="ECO:0008006" key="16">
    <source>
        <dbReference type="Google" id="ProtNLM"/>
    </source>
</evidence>
<evidence type="ECO:0000256" key="11">
    <source>
        <dbReference type="ARBA" id="ARBA00023303"/>
    </source>
</evidence>
<evidence type="ECO:0000256" key="9">
    <source>
        <dbReference type="ARBA" id="ARBA00023065"/>
    </source>
</evidence>
<dbReference type="EMBL" id="CP000282">
    <property type="protein sequence ID" value="ABD82321.1"/>
    <property type="molecule type" value="Genomic_DNA"/>
</dbReference>
<feature type="transmembrane region" description="Helical" evidence="13">
    <location>
        <begin position="168"/>
        <end position="190"/>
    </location>
</feature>
<evidence type="ECO:0000256" key="7">
    <source>
        <dbReference type="ARBA" id="ARBA00022958"/>
    </source>
</evidence>
<evidence type="ECO:0000256" key="6">
    <source>
        <dbReference type="ARBA" id="ARBA00022826"/>
    </source>
</evidence>
<evidence type="ECO:0000256" key="8">
    <source>
        <dbReference type="ARBA" id="ARBA00022989"/>
    </source>
</evidence>
<gene>
    <name evidence="14" type="ordered locus">Sde_3064</name>
</gene>
<comment type="subcellular location">
    <subcellularLocation>
        <location evidence="1">Membrane</location>
        <topology evidence="1">Multi-pass membrane protein</topology>
    </subcellularLocation>
</comment>
<reference evidence="14 15" key="1">
    <citation type="journal article" date="2008" name="PLoS Genet.">
        <title>Complete genome sequence of the complex carbohydrate-degrading marine bacterium, Saccharophagus degradans strain 2-40 T.</title>
        <authorList>
            <person name="Weiner R.M."/>
            <person name="Taylor L.E.II."/>
            <person name="Henrissat B."/>
            <person name="Hauser L."/>
            <person name="Land M."/>
            <person name="Coutinho P.M."/>
            <person name="Rancurel C."/>
            <person name="Saunders E.H."/>
            <person name="Longmire A.G."/>
            <person name="Zhang H."/>
            <person name="Bayer E.A."/>
            <person name="Gilbert H.J."/>
            <person name="Larimer F."/>
            <person name="Zhulin I.B."/>
            <person name="Ekborg N.A."/>
            <person name="Lamed R."/>
            <person name="Richardson P.M."/>
            <person name="Borovok I."/>
            <person name="Hutcheson S."/>
        </authorList>
    </citation>
    <scope>NUCLEOTIDE SEQUENCE [LARGE SCALE GENOMIC DNA]</scope>
    <source>
        <strain evidence="15">2-40 / ATCC 43961 / DSM 17024</strain>
    </source>
</reference>
<feature type="transmembrane region" description="Helical" evidence="13">
    <location>
        <begin position="54"/>
        <end position="75"/>
    </location>
</feature>
<keyword evidence="6" id="KW-0631">Potassium channel</keyword>
<dbReference type="KEGG" id="sde:Sde_3064"/>
<dbReference type="eggNOG" id="COG3548">
    <property type="taxonomic scope" value="Bacteria"/>
</dbReference>
<keyword evidence="9" id="KW-0406">Ion transport</keyword>
<dbReference type="GO" id="GO:0015252">
    <property type="term" value="F:proton channel activity"/>
    <property type="evidence" value="ECO:0007669"/>
    <property type="project" value="InterPro"/>
</dbReference>
<evidence type="ECO:0000256" key="2">
    <source>
        <dbReference type="ARBA" id="ARBA00006920"/>
    </source>
</evidence>
<evidence type="ECO:0000256" key="3">
    <source>
        <dbReference type="ARBA" id="ARBA00022448"/>
    </source>
</evidence>
<comment type="catalytic activity">
    <reaction evidence="12">
        <text>K(+)(in) = K(+)(out)</text>
        <dbReference type="Rhea" id="RHEA:29463"/>
        <dbReference type="ChEBI" id="CHEBI:29103"/>
    </reaction>
</comment>
<evidence type="ECO:0000256" key="1">
    <source>
        <dbReference type="ARBA" id="ARBA00004141"/>
    </source>
</evidence>
<feature type="transmembrane region" description="Helical" evidence="13">
    <location>
        <begin position="81"/>
        <end position="104"/>
    </location>
</feature>
<name>Q21G58_SACD2</name>
<dbReference type="InterPro" id="IPR010617">
    <property type="entry name" value="TMEM175-like"/>
</dbReference>
<dbReference type="STRING" id="203122.Sde_3064"/>
<organism evidence="14 15">
    <name type="scientific">Saccharophagus degradans (strain 2-40 / ATCC 43961 / DSM 17024)</name>
    <dbReference type="NCBI Taxonomy" id="203122"/>
    <lineage>
        <taxon>Bacteria</taxon>
        <taxon>Pseudomonadati</taxon>
        <taxon>Pseudomonadota</taxon>
        <taxon>Gammaproteobacteria</taxon>
        <taxon>Cellvibrionales</taxon>
        <taxon>Cellvibrionaceae</taxon>
        <taxon>Saccharophagus</taxon>
    </lineage>
</organism>
<dbReference type="Pfam" id="PF06736">
    <property type="entry name" value="TMEM175"/>
    <property type="match status" value="1"/>
</dbReference>
<keyword evidence="4" id="KW-0633">Potassium transport</keyword>
<evidence type="ECO:0000256" key="10">
    <source>
        <dbReference type="ARBA" id="ARBA00023136"/>
    </source>
</evidence>
<feature type="transmembrane region" description="Helical" evidence="13">
    <location>
        <begin position="124"/>
        <end position="148"/>
    </location>
</feature>
<dbReference type="Proteomes" id="UP000001947">
    <property type="component" value="Chromosome"/>
</dbReference>
<keyword evidence="7" id="KW-0630">Potassium</keyword>
<accession>Q21G58</accession>
<keyword evidence="10 13" id="KW-0472">Membrane</keyword>
<evidence type="ECO:0000313" key="14">
    <source>
        <dbReference type="EMBL" id="ABD82321.1"/>
    </source>
</evidence>
<dbReference type="GO" id="GO:0005267">
    <property type="term" value="F:potassium channel activity"/>
    <property type="evidence" value="ECO:0007669"/>
    <property type="project" value="UniProtKB-KW"/>
</dbReference>
<evidence type="ECO:0000256" key="5">
    <source>
        <dbReference type="ARBA" id="ARBA00022692"/>
    </source>
</evidence>
<keyword evidence="3" id="KW-0813">Transport</keyword>
<dbReference type="GO" id="GO:0016020">
    <property type="term" value="C:membrane"/>
    <property type="evidence" value="ECO:0007669"/>
    <property type="project" value="UniProtKB-SubCell"/>
</dbReference>
<evidence type="ECO:0000256" key="13">
    <source>
        <dbReference type="SAM" id="Phobius"/>
    </source>
</evidence>
<evidence type="ECO:0000256" key="4">
    <source>
        <dbReference type="ARBA" id="ARBA00022538"/>
    </source>
</evidence>
<evidence type="ECO:0000256" key="12">
    <source>
        <dbReference type="ARBA" id="ARBA00034430"/>
    </source>
</evidence>
<protein>
    <recommendedName>
        <fullName evidence="16">DUF1211 domain-containing protein</fullName>
    </recommendedName>
</protein>
<proteinExistence type="inferred from homology"/>
<feature type="transmembrane region" description="Helical" evidence="13">
    <location>
        <begin position="211"/>
        <end position="229"/>
    </location>
</feature>
<dbReference type="HOGENOM" id="CLU_093496_0_0_6"/>
<dbReference type="AlphaFoldDB" id="Q21G58"/>
<keyword evidence="11" id="KW-0407">Ion channel</keyword>
<evidence type="ECO:0000313" key="15">
    <source>
        <dbReference type="Proteomes" id="UP000001947"/>
    </source>
</evidence>
<keyword evidence="5 13" id="KW-0812">Transmembrane</keyword>
<sequence>MALVLSKKNSEADGVIQRFLNRENAMTWTEQTLAALPVKNGFRLRGESMTRLEVFSDAAFAFAMTMLVVSVGSIPHSYSELILALKNVPAFALSFAQIAAFWVFHRNWSRQVGQEDKVSTFLTLLMIFIILIYVYPLRLMFSSFFHFVSNGWLPSEFLITSAREMANLFIIYGVGYVGLTSVIGLLYLHAYRSATTLALNTVETLLVRRSTLIWFAQVCTGFVSVLFAWLMPASIAVYAGFVYFFLAIVIPLIYYITGPRIIAAQSELS</sequence>
<keyword evidence="15" id="KW-1185">Reference proteome</keyword>
<feature type="transmembrane region" description="Helical" evidence="13">
    <location>
        <begin position="235"/>
        <end position="256"/>
    </location>
</feature>